<dbReference type="EMBL" id="CAMXCT020001635">
    <property type="protein sequence ID" value="CAL1145182.1"/>
    <property type="molecule type" value="Genomic_DNA"/>
</dbReference>
<feature type="signal peptide" evidence="2">
    <location>
        <begin position="1"/>
        <end position="26"/>
    </location>
</feature>
<evidence type="ECO:0000256" key="1">
    <source>
        <dbReference type="SAM" id="MobiDB-lite"/>
    </source>
</evidence>
<dbReference type="EMBL" id="CAMXCT030001635">
    <property type="protein sequence ID" value="CAL4779119.1"/>
    <property type="molecule type" value="Genomic_DNA"/>
</dbReference>
<name>A0A9P1FZC3_9DINO</name>
<evidence type="ECO:0000256" key="2">
    <source>
        <dbReference type="SAM" id="SignalP"/>
    </source>
</evidence>
<dbReference type="OrthoDB" id="10577156at2759"/>
<feature type="compositionally biased region" description="Low complexity" evidence="1">
    <location>
        <begin position="185"/>
        <end position="280"/>
    </location>
</feature>
<protein>
    <submittedName>
        <fullName evidence="3">Uncharacterized protein</fullName>
    </submittedName>
</protein>
<evidence type="ECO:0000313" key="4">
    <source>
        <dbReference type="EMBL" id="CAL1145182.1"/>
    </source>
</evidence>
<evidence type="ECO:0000313" key="3">
    <source>
        <dbReference type="EMBL" id="CAI3991807.1"/>
    </source>
</evidence>
<keyword evidence="2" id="KW-0732">Signal</keyword>
<dbReference type="AlphaFoldDB" id="A0A9P1FZC3"/>
<accession>A0A9P1FZC3</accession>
<reference evidence="4" key="2">
    <citation type="submission" date="2024-04" db="EMBL/GenBank/DDBJ databases">
        <authorList>
            <person name="Chen Y."/>
            <person name="Shah S."/>
            <person name="Dougan E. K."/>
            <person name="Thang M."/>
            <person name="Chan C."/>
        </authorList>
    </citation>
    <scope>NUCLEOTIDE SEQUENCE [LARGE SCALE GENOMIC DNA]</scope>
</reference>
<reference evidence="3" key="1">
    <citation type="submission" date="2022-10" db="EMBL/GenBank/DDBJ databases">
        <authorList>
            <person name="Chen Y."/>
            <person name="Dougan E. K."/>
            <person name="Chan C."/>
            <person name="Rhodes N."/>
            <person name="Thang M."/>
        </authorList>
    </citation>
    <scope>NUCLEOTIDE SEQUENCE</scope>
</reference>
<dbReference type="EMBL" id="CAMXCT010001635">
    <property type="protein sequence ID" value="CAI3991807.1"/>
    <property type="molecule type" value="Genomic_DNA"/>
</dbReference>
<proteinExistence type="predicted"/>
<feature type="region of interest" description="Disordered" evidence="1">
    <location>
        <begin position="185"/>
        <end position="281"/>
    </location>
</feature>
<sequence length="514" mass="54617">MMSWQAKPPGILQSSILCALLVSATSQFSEFDYLRNAGPFCPSALELWFLRVPYGAGVPKCGEGVLDGPPLPDRPTPPPPTSTTTFTVVTTIPGFQEEKQATCCTTLPPQSTAVPKYTTAPPYEYVWDTTTATSTQTSLTATVTSSTTDTTLTSLTTTSSSSVSMPWWWNPDYYSSTTSATATSTSASATSSTSSTGTTSTSSSITKTSTTAPWPRTSSTTSTFTTSVTNTTVATSTTTTSSSATSTTSATRTTSTSSSISRSSTTTLSTTSTTASSTTTVLPDPPIPCLAQCPRVTPTACRGALMSDAMCETTMLNSPCFEPSELLFTCPGTNTDPNRRQDLSAGHYGVKCWICSFSSTMLENDMVPDVDLRTGYLMVDLKFGPNMLGNSLDEKHIDGYAIFITNVEGDRFNFSSPVMTIPKKFGDELGGACCEESAYSARVTTAFPPGESQVRFEIVPILTGLGPLAVGRISAPVADASPFKQVTSSAWHASYPMAFILFNIYANIYQFPRN</sequence>
<comment type="caution">
    <text evidence="3">The sequence shown here is derived from an EMBL/GenBank/DDBJ whole genome shotgun (WGS) entry which is preliminary data.</text>
</comment>
<organism evidence="3">
    <name type="scientific">Cladocopium goreaui</name>
    <dbReference type="NCBI Taxonomy" id="2562237"/>
    <lineage>
        <taxon>Eukaryota</taxon>
        <taxon>Sar</taxon>
        <taxon>Alveolata</taxon>
        <taxon>Dinophyceae</taxon>
        <taxon>Suessiales</taxon>
        <taxon>Symbiodiniaceae</taxon>
        <taxon>Cladocopium</taxon>
    </lineage>
</organism>
<gene>
    <name evidence="3" type="ORF">C1SCF055_LOCUS18681</name>
</gene>
<dbReference type="Proteomes" id="UP001152797">
    <property type="component" value="Unassembled WGS sequence"/>
</dbReference>
<keyword evidence="5" id="KW-1185">Reference proteome</keyword>
<evidence type="ECO:0000313" key="5">
    <source>
        <dbReference type="Proteomes" id="UP001152797"/>
    </source>
</evidence>
<feature type="chain" id="PRO_5043272373" evidence="2">
    <location>
        <begin position="27"/>
        <end position="514"/>
    </location>
</feature>